<organism evidence="5 6">
    <name type="scientific">Aquirhabdus parva</name>
    <dbReference type="NCBI Taxonomy" id="2283318"/>
    <lineage>
        <taxon>Bacteria</taxon>
        <taxon>Pseudomonadati</taxon>
        <taxon>Pseudomonadota</taxon>
        <taxon>Gammaproteobacteria</taxon>
        <taxon>Moraxellales</taxon>
        <taxon>Moraxellaceae</taxon>
        <taxon>Aquirhabdus</taxon>
    </lineage>
</organism>
<dbReference type="PANTHER" id="PTHR43272:SF33">
    <property type="entry name" value="AMP-BINDING DOMAIN-CONTAINING PROTEIN-RELATED"/>
    <property type="match status" value="1"/>
</dbReference>
<proteinExistence type="predicted"/>
<feature type="domain" description="AMP-dependent synthetase/ligase" evidence="4">
    <location>
        <begin position="31"/>
        <end position="362"/>
    </location>
</feature>
<feature type="compositionally biased region" description="Polar residues" evidence="3">
    <location>
        <begin position="371"/>
        <end position="388"/>
    </location>
</feature>
<feature type="region of interest" description="Disordered" evidence="3">
    <location>
        <begin position="371"/>
        <end position="403"/>
    </location>
</feature>
<name>A0A345P4L3_9GAMM</name>
<dbReference type="GO" id="GO:0005524">
    <property type="term" value="F:ATP binding"/>
    <property type="evidence" value="ECO:0007669"/>
    <property type="project" value="UniProtKB-KW"/>
</dbReference>
<evidence type="ECO:0000259" key="4">
    <source>
        <dbReference type="Pfam" id="PF00501"/>
    </source>
</evidence>
<dbReference type="PANTHER" id="PTHR43272">
    <property type="entry name" value="LONG-CHAIN-FATTY-ACID--COA LIGASE"/>
    <property type="match status" value="1"/>
</dbReference>
<sequence>MNLSGEESRMPETTPKLPQTLPELLRNQVILRPRHVALRHKRLGIWQEWTWQDLLSQTQRYASSLASLGFGADSSLLLLSRPRVEALLLALAVQSLGGTVQPLDPDLTHDELQILLKGINPKFIFSEGQAEVDQLIQSQISPQLALYANARGLSHYKFPNLLSIDQFLTSYVELPVIHIKPEAFAFVFYGLDSEGSLIHQKLSHQRLINEAKHLIEQTGLSHKEDALAARAFATAGQARYLVAPWLVAGFRLNFPENLATRDNDRRELSPSLVLGTNATFARVAQLAEQKLPTTGTLTHRIYAWAWNQETHNPLAWILTRLIRRVLRENLGFAHLKTALLIGEPLAKTHVDFYASLGIRIKRLAATGVTQSVPAQASPVETPQSGLQKNKQKSEPNPSNPLLR</sequence>
<dbReference type="Proteomes" id="UP000253940">
    <property type="component" value="Chromosome"/>
</dbReference>
<evidence type="ECO:0000256" key="2">
    <source>
        <dbReference type="ARBA" id="ARBA00022840"/>
    </source>
</evidence>
<keyword evidence="2" id="KW-0067">ATP-binding</keyword>
<dbReference type="AlphaFoldDB" id="A0A345P4L3"/>
<dbReference type="InterPro" id="IPR042099">
    <property type="entry name" value="ANL_N_sf"/>
</dbReference>
<gene>
    <name evidence="5" type="ORF">HYN46_04825</name>
</gene>
<keyword evidence="1" id="KW-0547">Nucleotide-binding</keyword>
<evidence type="ECO:0000313" key="5">
    <source>
        <dbReference type="EMBL" id="AXI02222.1"/>
    </source>
</evidence>
<dbReference type="OrthoDB" id="9803968at2"/>
<dbReference type="InterPro" id="IPR000873">
    <property type="entry name" value="AMP-dep_synth/lig_dom"/>
</dbReference>
<evidence type="ECO:0000256" key="3">
    <source>
        <dbReference type="SAM" id="MobiDB-lite"/>
    </source>
</evidence>
<keyword evidence="6" id="KW-1185">Reference proteome</keyword>
<accession>A0A345P4L3</accession>
<dbReference type="GO" id="GO:0016020">
    <property type="term" value="C:membrane"/>
    <property type="evidence" value="ECO:0007669"/>
    <property type="project" value="TreeGrafter"/>
</dbReference>
<dbReference type="KEGG" id="mbah:HYN46_04825"/>
<dbReference type="Gene3D" id="3.40.50.12780">
    <property type="entry name" value="N-terminal domain of ligase-like"/>
    <property type="match status" value="1"/>
</dbReference>
<dbReference type="GO" id="GO:0004467">
    <property type="term" value="F:long-chain fatty acid-CoA ligase activity"/>
    <property type="evidence" value="ECO:0007669"/>
    <property type="project" value="TreeGrafter"/>
</dbReference>
<dbReference type="SUPFAM" id="SSF56801">
    <property type="entry name" value="Acetyl-CoA synthetase-like"/>
    <property type="match status" value="1"/>
</dbReference>
<evidence type="ECO:0000256" key="1">
    <source>
        <dbReference type="ARBA" id="ARBA00022741"/>
    </source>
</evidence>
<dbReference type="Pfam" id="PF00501">
    <property type="entry name" value="AMP-binding"/>
    <property type="match status" value="1"/>
</dbReference>
<evidence type="ECO:0000313" key="6">
    <source>
        <dbReference type="Proteomes" id="UP000253940"/>
    </source>
</evidence>
<protein>
    <recommendedName>
        <fullName evidence="4">AMP-dependent synthetase/ligase domain-containing protein</fullName>
    </recommendedName>
</protein>
<reference evidence="5 6" key="1">
    <citation type="submission" date="2018-07" db="EMBL/GenBank/DDBJ databases">
        <title>Genome sequencing of Moraxellaceae gen. HYN0046.</title>
        <authorList>
            <person name="Kim M."/>
            <person name="Yi H."/>
        </authorList>
    </citation>
    <scope>NUCLEOTIDE SEQUENCE [LARGE SCALE GENOMIC DNA]</scope>
    <source>
        <strain evidence="5 6">HYN0046</strain>
    </source>
</reference>
<dbReference type="EMBL" id="CP031222">
    <property type="protein sequence ID" value="AXI02222.1"/>
    <property type="molecule type" value="Genomic_DNA"/>
</dbReference>